<protein>
    <submittedName>
        <fullName evidence="2">Uncharacterized protein</fullName>
    </submittedName>
</protein>
<evidence type="ECO:0000313" key="2">
    <source>
        <dbReference type="EMBL" id="PKI67343.1"/>
    </source>
</evidence>
<name>A0A2I0KGP8_PUNGR</name>
<feature type="compositionally biased region" description="Basic residues" evidence="1">
    <location>
        <begin position="37"/>
        <end position="48"/>
    </location>
</feature>
<organism evidence="2 3">
    <name type="scientific">Punica granatum</name>
    <name type="common">Pomegranate</name>
    <dbReference type="NCBI Taxonomy" id="22663"/>
    <lineage>
        <taxon>Eukaryota</taxon>
        <taxon>Viridiplantae</taxon>
        <taxon>Streptophyta</taxon>
        <taxon>Embryophyta</taxon>
        <taxon>Tracheophyta</taxon>
        <taxon>Spermatophyta</taxon>
        <taxon>Magnoliopsida</taxon>
        <taxon>eudicotyledons</taxon>
        <taxon>Gunneridae</taxon>
        <taxon>Pentapetalae</taxon>
        <taxon>rosids</taxon>
        <taxon>malvids</taxon>
        <taxon>Myrtales</taxon>
        <taxon>Lythraceae</taxon>
        <taxon>Punica</taxon>
    </lineage>
</organism>
<dbReference type="Proteomes" id="UP000233551">
    <property type="component" value="Unassembled WGS sequence"/>
</dbReference>
<evidence type="ECO:0000313" key="3">
    <source>
        <dbReference type="Proteomes" id="UP000233551"/>
    </source>
</evidence>
<dbReference type="EMBL" id="PGOL01000620">
    <property type="protein sequence ID" value="PKI67343.1"/>
    <property type="molecule type" value="Genomic_DNA"/>
</dbReference>
<keyword evidence="3" id="KW-1185">Reference proteome</keyword>
<sequence>MISGDSFSRVFVTRPHGKVDTPKPRDPKARMQAPTKFHIRKKKKKRFGQGRAALTGCSGPAGLNLKKKTGRPGSARRLPPIAAGPKLPPNRGFRDFLQIG</sequence>
<comment type="caution">
    <text evidence="2">The sequence shown here is derived from an EMBL/GenBank/DDBJ whole genome shotgun (WGS) entry which is preliminary data.</text>
</comment>
<feature type="compositionally biased region" description="Basic and acidic residues" evidence="1">
    <location>
        <begin position="17"/>
        <end position="29"/>
    </location>
</feature>
<proteinExistence type="predicted"/>
<dbReference type="AlphaFoldDB" id="A0A2I0KGP8"/>
<evidence type="ECO:0000256" key="1">
    <source>
        <dbReference type="SAM" id="MobiDB-lite"/>
    </source>
</evidence>
<feature type="region of interest" description="Disordered" evidence="1">
    <location>
        <begin position="1"/>
        <end position="100"/>
    </location>
</feature>
<reference evidence="2 3" key="1">
    <citation type="submission" date="2017-11" db="EMBL/GenBank/DDBJ databases">
        <title>De-novo sequencing of pomegranate (Punica granatum L.) genome.</title>
        <authorList>
            <person name="Akparov Z."/>
            <person name="Amiraslanov A."/>
            <person name="Hajiyeva S."/>
            <person name="Abbasov M."/>
            <person name="Kaur K."/>
            <person name="Hamwieh A."/>
            <person name="Solovyev V."/>
            <person name="Salamov A."/>
            <person name="Braich B."/>
            <person name="Kosarev P."/>
            <person name="Mahmoud A."/>
            <person name="Hajiyev E."/>
            <person name="Babayeva S."/>
            <person name="Izzatullayeva V."/>
            <person name="Mammadov A."/>
            <person name="Mammadov A."/>
            <person name="Sharifova S."/>
            <person name="Ojaghi J."/>
            <person name="Eynullazada K."/>
            <person name="Bayramov B."/>
            <person name="Abdulazimova A."/>
            <person name="Shahmuradov I."/>
        </authorList>
    </citation>
    <scope>NUCLEOTIDE SEQUENCE [LARGE SCALE GENOMIC DNA]</scope>
    <source>
        <strain evidence="3">cv. AG2017</strain>
        <tissue evidence="2">Leaf</tissue>
    </source>
</reference>
<accession>A0A2I0KGP8</accession>
<gene>
    <name evidence="2" type="ORF">CRG98_012292</name>
</gene>